<feature type="transmembrane region" description="Helical" evidence="1">
    <location>
        <begin position="14"/>
        <end position="38"/>
    </location>
</feature>
<reference evidence="2 3" key="1">
    <citation type="submission" date="2024-04" db="EMBL/GenBank/DDBJ databases">
        <authorList>
            <consortium name="Genoscope - CEA"/>
            <person name="William W."/>
        </authorList>
    </citation>
    <scope>NUCLEOTIDE SEQUENCE [LARGE SCALE GENOMIC DNA]</scope>
</reference>
<feature type="transmembrane region" description="Helical" evidence="1">
    <location>
        <begin position="112"/>
        <end position="133"/>
    </location>
</feature>
<feature type="transmembrane region" description="Helical" evidence="1">
    <location>
        <begin position="82"/>
        <end position="105"/>
    </location>
</feature>
<evidence type="ECO:0000256" key="1">
    <source>
        <dbReference type="SAM" id="Phobius"/>
    </source>
</evidence>
<keyword evidence="1" id="KW-0472">Membrane</keyword>
<evidence type="ECO:0000313" key="2">
    <source>
        <dbReference type="EMBL" id="CAL1540837.1"/>
    </source>
</evidence>
<proteinExistence type="predicted"/>
<sequence length="210" mass="21921">MTTSAMSLSGAQRACLGVLTIGYLVALAGFIAPFWSVIDMHIPIASLSVERGLIFGCGQSSLTTDYKCEVVSWTTTETGFCAARILAAVSTLFILISVGSVISACNSRSPSVIPVGVLSLLAGLAGVGAVISYGVWTKNDDFDVGVASGEHGWAFYLTAVACGGLVLMSVGTMCVPKGSEFIHSTMSGIPNQSYALDTPYKSSQNTQHRY</sequence>
<dbReference type="AlphaFoldDB" id="A0AAV2I2H4"/>
<keyword evidence="1" id="KW-0812">Transmembrane</keyword>
<dbReference type="EMBL" id="CAXITT010000402">
    <property type="protein sequence ID" value="CAL1540837.1"/>
    <property type="molecule type" value="Genomic_DNA"/>
</dbReference>
<organism evidence="2 3">
    <name type="scientific">Lymnaea stagnalis</name>
    <name type="common">Great pond snail</name>
    <name type="synonym">Helix stagnalis</name>
    <dbReference type="NCBI Taxonomy" id="6523"/>
    <lineage>
        <taxon>Eukaryota</taxon>
        <taxon>Metazoa</taxon>
        <taxon>Spiralia</taxon>
        <taxon>Lophotrochozoa</taxon>
        <taxon>Mollusca</taxon>
        <taxon>Gastropoda</taxon>
        <taxon>Heterobranchia</taxon>
        <taxon>Euthyneura</taxon>
        <taxon>Panpulmonata</taxon>
        <taxon>Hygrophila</taxon>
        <taxon>Lymnaeoidea</taxon>
        <taxon>Lymnaeidae</taxon>
        <taxon>Lymnaea</taxon>
    </lineage>
</organism>
<keyword evidence="3" id="KW-1185">Reference proteome</keyword>
<comment type="caution">
    <text evidence="2">The sequence shown here is derived from an EMBL/GenBank/DDBJ whole genome shotgun (WGS) entry which is preliminary data.</text>
</comment>
<evidence type="ECO:0000313" key="3">
    <source>
        <dbReference type="Proteomes" id="UP001497497"/>
    </source>
</evidence>
<protein>
    <submittedName>
        <fullName evidence="2">Uncharacterized protein</fullName>
    </submittedName>
</protein>
<dbReference type="Proteomes" id="UP001497497">
    <property type="component" value="Unassembled WGS sequence"/>
</dbReference>
<gene>
    <name evidence="2" type="ORF">GSLYS_00014486001</name>
</gene>
<feature type="transmembrane region" description="Helical" evidence="1">
    <location>
        <begin position="153"/>
        <end position="175"/>
    </location>
</feature>
<dbReference type="Gene3D" id="1.20.140.150">
    <property type="match status" value="1"/>
</dbReference>
<accession>A0AAV2I2H4</accession>
<name>A0AAV2I2H4_LYMST</name>
<keyword evidence="1" id="KW-1133">Transmembrane helix</keyword>